<dbReference type="Pfam" id="PF00561">
    <property type="entry name" value="Abhydrolase_1"/>
    <property type="match status" value="1"/>
</dbReference>
<accession>A0ABV2PZP8</accession>
<reference evidence="2 3" key="1">
    <citation type="submission" date="2024-06" db="EMBL/GenBank/DDBJ databases">
        <title>Sorghum-associated microbial communities from plants grown in Nebraska, USA.</title>
        <authorList>
            <person name="Schachtman D."/>
        </authorList>
    </citation>
    <scope>NUCLEOTIDE SEQUENCE [LARGE SCALE GENOMIC DNA]</scope>
    <source>
        <strain evidence="2 3">1757</strain>
    </source>
</reference>
<dbReference type="InterPro" id="IPR050228">
    <property type="entry name" value="Carboxylesterase_BioH"/>
</dbReference>
<dbReference type="PANTHER" id="PTHR43194">
    <property type="entry name" value="HYDROLASE ALPHA/BETA FOLD FAMILY"/>
    <property type="match status" value="1"/>
</dbReference>
<sequence>MENDIRAPDAISRFPVADLSLAMETRRPDGNPALLFAHGFGQTRGAWGGAAAALAQAGCRCVTFDARGHGESDRVAGGADAKSGYHMDQFADDLLRLAVAQPQPPILVGASMGGLLGIVLAGEMRPSPFRALVLVDITPRWETAGVERILAFMQAHPDGFANYADAAEQIAAYLPQRRERKSEQQLRPLLRESADGRLRWHWDPALLAGDLVQESERYQPRLQAAATKIDVPVLLLSGARSDVVSRATVDEFLQLVPHARHVELPHATHMVAGDANDAFTREVVRFVQSLDPLPAGRRVAGAVQSQ</sequence>
<dbReference type="PANTHER" id="PTHR43194:SF2">
    <property type="entry name" value="PEROXISOMAL MEMBRANE PROTEIN LPX1"/>
    <property type="match status" value="1"/>
</dbReference>
<dbReference type="Proteomes" id="UP001549251">
    <property type="component" value="Unassembled WGS sequence"/>
</dbReference>
<evidence type="ECO:0000313" key="2">
    <source>
        <dbReference type="EMBL" id="MET4570521.1"/>
    </source>
</evidence>
<dbReference type="InterPro" id="IPR000073">
    <property type="entry name" value="AB_hydrolase_1"/>
</dbReference>
<dbReference type="Gene3D" id="3.40.50.1820">
    <property type="entry name" value="alpha/beta hydrolase"/>
    <property type="match status" value="1"/>
</dbReference>
<dbReference type="EMBL" id="JBEPSD010000003">
    <property type="protein sequence ID" value="MET4570521.1"/>
    <property type="molecule type" value="Genomic_DNA"/>
</dbReference>
<dbReference type="InterPro" id="IPR029058">
    <property type="entry name" value="AB_hydrolase_fold"/>
</dbReference>
<feature type="domain" description="AB hydrolase-1" evidence="1">
    <location>
        <begin position="32"/>
        <end position="271"/>
    </location>
</feature>
<dbReference type="SUPFAM" id="SSF53474">
    <property type="entry name" value="alpha/beta-Hydrolases"/>
    <property type="match status" value="1"/>
</dbReference>
<comment type="caution">
    <text evidence="2">The sequence shown here is derived from an EMBL/GenBank/DDBJ whole genome shotgun (WGS) entry which is preliminary data.</text>
</comment>
<evidence type="ECO:0000259" key="1">
    <source>
        <dbReference type="Pfam" id="PF00561"/>
    </source>
</evidence>
<organism evidence="2 3">
    <name type="scientific">Rhodanobacter soli</name>
    <dbReference type="NCBI Taxonomy" id="590609"/>
    <lineage>
        <taxon>Bacteria</taxon>
        <taxon>Pseudomonadati</taxon>
        <taxon>Pseudomonadota</taxon>
        <taxon>Gammaproteobacteria</taxon>
        <taxon>Lysobacterales</taxon>
        <taxon>Rhodanobacteraceae</taxon>
        <taxon>Rhodanobacter</taxon>
    </lineage>
</organism>
<proteinExistence type="predicted"/>
<keyword evidence="3" id="KW-1185">Reference proteome</keyword>
<protein>
    <submittedName>
        <fullName evidence="2">Pimeloyl-ACP methyl ester carboxylesterase</fullName>
    </submittedName>
</protein>
<evidence type="ECO:0000313" key="3">
    <source>
        <dbReference type="Proteomes" id="UP001549251"/>
    </source>
</evidence>
<gene>
    <name evidence="2" type="ORF">ABIE04_002900</name>
</gene>
<name>A0ABV2PZP8_9GAMM</name>